<organism evidence="1 2">
    <name type="scientific">Panagrolaimus sp. JU765</name>
    <dbReference type="NCBI Taxonomy" id="591449"/>
    <lineage>
        <taxon>Eukaryota</taxon>
        <taxon>Metazoa</taxon>
        <taxon>Ecdysozoa</taxon>
        <taxon>Nematoda</taxon>
        <taxon>Chromadorea</taxon>
        <taxon>Rhabditida</taxon>
        <taxon>Tylenchina</taxon>
        <taxon>Panagrolaimomorpha</taxon>
        <taxon>Panagrolaimoidea</taxon>
        <taxon>Panagrolaimidae</taxon>
        <taxon>Panagrolaimus</taxon>
    </lineage>
</organism>
<dbReference type="WBParaSite" id="JU765_v2.g18307.t1">
    <property type="protein sequence ID" value="JU765_v2.g18307.t1"/>
    <property type="gene ID" value="JU765_v2.g18307"/>
</dbReference>
<evidence type="ECO:0000313" key="1">
    <source>
        <dbReference type="Proteomes" id="UP000887576"/>
    </source>
</evidence>
<protein>
    <submittedName>
        <fullName evidence="2">Uncharacterized protein</fullName>
    </submittedName>
</protein>
<evidence type="ECO:0000313" key="2">
    <source>
        <dbReference type="WBParaSite" id="JU765_v2.g18307.t1"/>
    </source>
</evidence>
<reference evidence="2" key="1">
    <citation type="submission" date="2022-11" db="UniProtKB">
        <authorList>
            <consortium name="WormBaseParasite"/>
        </authorList>
    </citation>
    <scope>IDENTIFICATION</scope>
</reference>
<proteinExistence type="predicted"/>
<sequence length="157" mass="16399">MTGAVAKDVWLDPALEALDDVNWPLKSEVVDGVPDEIGAGSKLTAGFEGGLNNKRRFTVIVDIRSIEGRGSWAGSVTGMTGAVGKDVWLDPALEALDDVNWPLKSEVVDGVPDEIGAGSKLTAGFDGGLNNKRRFTGVDGVEIEVGGKLVEAFCGSI</sequence>
<accession>A0AC34QQB9</accession>
<dbReference type="Proteomes" id="UP000887576">
    <property type="component" value="Unplaced"/>
</dbReference>
<name>A0AC34QQB9_9BILA</name>